<organism evidence="6 7">
    <name type="scientific">Pseudonocardia thermophila</name>
    <dbReference type="NCBI Taxonomy" id="1848"/>
    <lineage>
        <taxon>Bacteria</taxon>
        <taxon>Bacillati</taxon>
        <taxon>Actinomycetota</taxon>
        <taxon>Actinomycetes</taxon>
        <taxon>Pseudonocardiales</taxon>
        <taxon>Pseudonocardiaceae</taxon>
        <taxon>Pseudonocardia</taxon>
    </lineage>
</organism>
<dbReference type="InterPro" id="IPR015421">
    <property type="entry name" value="PyrdxlP-dep_Trfase_major"/>
</dbReference>
<dbReference type="Pfam" id="PF01041">
    <property type="entry name" value="DegT_DnrJ_EryC1"/>
    <property type="match status" value="1"/>
</dbReference>
<gene>
    <name evidence="6" type="ORF">SAMN05443637_121113</name>
</gene>
<name>A0A1M6YWJ2_PSETH</name>
<evidence type="ECO:0000256" key="5">
    <source>
        <dbReference type="RuleBase" id="RU004508"/>
    </source>
</evidence>
<evidence type="ECO:0000256" key="1">
    <source>
        <dbReference type="ARBA" id="ARBA00022898"/>
    </source>
</evidence>
<evidence type="ECO:0000256" key="3">
    <source>
        <dbReference type="PIRSR" id="PIRSR000390-1"/>
    </source>
</evidence>
<dbReference type="Gene3D" id="3.40.640.10">
    <property type="entry name" value="Type I PLP-dependent aspartate aminotransferase-like (Major domain)"/>
    <property type="match status" value="1"/>
</dbReference>
<dbReference type="GO" id="GO:0008483">
    <property type="term" value="F:transaminase activity"/>
    <property type="evidence" value="ECO:0007669"/>
    <property type="project" value="TreeGrafter"/>
</dbReference>
<dbReference type="PANTHER" id="PTHR30244">
    <property type="entry name" value="TRANSAMINASE"/>
    <property type="match status" value="1"/>
</dbReference>
<comment type="similarity">
    <text evidence="2 5">Belongs to the DegT/DnrJ/EryC1 family.</text>
</comment>
<dbReference type="EMBL" id="FRAP01000021">
    <property type="protein sequence ID" value="SHL22442.1"/>
    <property type="molecule type" value="Genomic_DNA"/>
</dbReference>
<dbReference type="GO" id="GO:0000271">
    <property type="term" value="P:polysaccharide biosynthetic process"/>
    <property type="evidence" value="ECO:0007669"/>
    <property type="project" value="TreeGrafter"/>
</dbReference>
<dbReference type="SUPFAM" id="SSF53383">
    <property type="entry name" value="PLP-dependent transferases"/>
    <property type="match status" value="1"/>
</dbReference>
<keyword evidence="7" id="KW-1185">Reference proteome</keyword>
<protein>
    <submittedName>
        <fullName evidence="6">dTDP-4-amino-4,6-dideoxygalactose transaminase</fullName>
    </submittedName>
</protein>
<evidence type="ECO:0000256" key="4">
    <source>
        <dbReference type="PIRSR" id="PIRSR000390-2"/>
    </source>
</evidence>
<dbReference type="GO" id="GO:0030170">
    <property type="term" value="F:pyridoxal phosphate binding"/>
    <property type="evidence" value="ECO:0007669"/>
    <property type="project" value="TreeGrafter"/>
</dbReference>
<dbReference type="RefSeq" id="WP_073459615.1">
    <property type="nucleotide sequence ID" value="NZ_CALGVN010000008.1"/>
</dbReference>
<dbReference type="PANTHER" id="PTHR30244:SF36">
    <property type="entry name" value="3-OXO-GLUCOSE-6-PHOSPHATE:GLUTAMATE AMINOTRANSFERASE"/>
    <property type="match status" value="1"/>
</dbReference>
<sequence>MTEPTPIPLVDLGAQRDQIQDEVAAGWEQVLARTAFINGPAVGAFEQEYAQFLGAGHVIGVGNGTDAIELALRALGVGQGDEAIIPANTFIATAEAVARTGATPVLVDCTPDTALMDPDKVAAAITDRTKVVVPVHLYGQSAEVEKIRAAIESVRPEGLPILEDAAQSQGATRNGVACGVLGDIAATSFYPGKNLGAYGDAGAVITDSADLAARVRLIRDHGSPRKYEHTVLGFNSRLDTLQAVVLSAKLKRLAGWNAARRVAAERYTTLLKGVERVVTPTVAAGNEHVWHLYVVRVPNRDEVLAKLHEAKIGAGIHYPVPVHLTEAFGGLGEGRGSFPVAEQLADEILSLPIYAEITEEQQQRVVDVLTAAVS</sequence>
<evidence type="ECO:0000256" key="2">
    <source>
        <dbReference type="ARBA" id="ARBA00037999"/>
    </source>
</evidence>
<evidence type="ECO:0000313" key="7">
    <source>
        <dbReference type="Proteomes" id="UP000184363"/>
    </source>
</evidence>
<dbReference type="Proteomes" id="UP000184363">
    <property type="component" value="Unassembled WGS sequence"/>
</dbReference>
<feature type="modified residue" description="N6-(pyridoxal phosphate)lysine" evidence="4">
    <location>
        <position position="193"/>
    </location>
</feature>
<keyword evidence="1 4" id="KW-0663">Pyridoxal phosphate</keyword>
<dbReference type="AlphaFoldDB" id="A0A1M6YWJ2"/>
<dbReference type="CDD" id="cd00616">
    <property type="entry name" value="AHBA_syn"/>
    <property type="match status" value="1"/>
</dbReference>
<dbReference type="STRING" id="1848.SAMN05443637_121113"/>
<evidence type="ECO:0000313" key="6">
    <source>
        <dbReference type="EMBL" id="SHL22442.1"/>
    </source>
</evidence>
<proteinExistence type="inferred from homology"/>
<dbReference type="InterPro" id="IPR015422">
    <property type="entry name" value="PyrdxlP-dep_Trfase_small"/>
</dbReference>
<reference evidence="6 7" key="1">
    <citation type="submission" date="2016-11" db="EMBL/GenBank/DDBJ databases">
        <authorList>
            <person name="Jaros S."/>
            <person name="Januszkiewicz K."/>
            <person name="Wedrychowicz H."/>
        </authorList>
    </citation>
    <scope>NUCLEOTIDE SEQUENCE [LARGE SCALE GENOMIC DNA]</scope>
    <source>
        <strain evidence="6 7">DSM 43832</strain>
    </source>
</reference>
<dbReference type="OrthoDB" id="5342089at2"/>
<dbReference type="InterPro" id="IPR000653">
    <property type="entry name" value="DegT/StrS_aminotransferase"/>
</dbReference>
<feature type="active site" description="Proton acceptor" evidence="3">
    <location>
        <position position="193"/>
    </location>
</feature>
<dbReference type="Gene3D" id="3.90.1150.10">
    <property type="entry name" value="Aspartate Aminotransferase, domain 1"/>
    <property type="match status" value="1"/>
</dbReference>
<accession>A0A1M6YWJ2</accession>
<dbReference type="InterPro" id="IPR015424">
    <property type="entry name" value="PyrdxlP-dep_Trfase"/>
</dbReference>
<dbReference type="PIRSF" id="PIRSF000390">
    <property type="entry name" value="PLP_StrS"/>
    <property type="match status" value="1"/>
</dbReference>